<evidence type="ECO:0008006" key="3">
    <source>
        <dbReference type="Google" id="ProtNLM"/>
    </source>
</evidence>
<reference evidence="1 2" key="1">
    <citation type="journal article" date="2021" name="DNA Res.">
        <title>Genome analysis of Candida subhashii reveals its hybrid nature and dual mitochondrial genome conformations.</title>
        <authorList>
            <person name="Mixao V."/>
            <person name="Hegedusova E."/>
            <person name="Saus E."/>
            <person name="Pryszcz L.P."/>
            <person name="Cillingova A."/>
            <person name="Nosek J."/>
            <person name="Gabaldon T."/>
        </authorList>
    </citation>
    <scope>NUCLEOTIDE SEQUENCE [LARGE SCALE GENOMIC DNA]</scope>
    <source>
        <strain evidence="1 2">CBS 10753</strain>
    </source>
</reference>
<name>A0A8J5UKR9_9ASCO</name>
<evidence type="ECO:0000313" key="2">
    <source>
        <dbReference type="Proteomes" id="UP000694255"/>
    </source>
</evidence>
<dbReference type="EMBL" id="JAGSYN010000182">
    <property type="protein sequence ID" value="KAG7662251.1"/>
    <property type="molecule type" value="Genomic_DNA"/>
</dbReference>
<dbReference type="RefSeq" id="XP_049262484.1">
    <property type="nucleotide sequence ID" value="XM_049408201.1"/>
</dbReference>
<keyword evidence="2" id="KW-1185">Reference proteome</keyword>
<dbReference type="PROSITE" id="PS51450">
    <property type="entry name" value="LRR"/>
    <property type="match status" value="1"/>
</dbReference>
<comment type="caution">
    <text evidence="1">The sequence shown here is derived from an EMBL/GenBank/DDBJ whole genome shotgun (WGS) entry which is preliminary data.</text>
</comment>
<proteinExistence type="predicted"/>
<accession>A0A8J5UKR9</accession>
<dbReference type="AlphaFoldDB" id="A0A8J5UKR9"/>
<dbReference type="Proteomes" id="UP000694255">
    <property type="component" value="Unassembled WGS sequence"/>
</dbReference>
<dbReference type="InterPro" id="IPR052595">
    <property type="entry name" value="LRRC69/RLP"/>
</dbReference>
<dbReference type="GeneID" id="73471061"/>
<dbReference type="PANTHER" id="PTHR48057:SF18">
    <property type="entry name" value="REPEAT RECEPTOR-LIKE PROTEIN KINASE FAMILY PROTEIN, PUTATIVE-RELATED"/>
    <property type="match status" value="1"/>
</dbReference>
<dbReference type="OrthoDB" id="7451790at2759"/>
<gene>
    <name evidence="1" type="ORF">J8A68_004261</name>
</gene>
<dbReference type="InterPro" id="IPR001611">
    <property type="entry name" value="Leu-rich_rpt"/>
</dbReference>
<evidence type="ECO:0000313" key="1">
    <source>
        <dbReference type="EMBL" id="KAG7662251.1"/>
    </source>
</evidence>
<dbReference type="PANTHER" id="PTHR48057">
    <property type="entry name" value="LEUCINE-RICH REPEAT SERINE/THREONINE-PROTEIN KINASE 1"/>
    <property type="match status" value="1"/>
</dbReference>
<organism evidence="1 2">
    <name type="scientific">[Candida] subhashii</name>
    <dbReference type="NCBI Taxonomy" id="561895"/>
    <lineage>
        <taxon>Eukaryota</taxon>
        <taxon>Fungi</taxon>
        <taxon>Dikarya</taxon>
        <taxon>Ascomycota</taxon>
        <taxon>Saccharomycotina</taxon>
        <taxon>Pichiomycetes</taxon>
        <taxon>Debaryomycetaceae</taxon>
        <taxon>Spathaspora</taxon>
    </lineage>
</organism>
<sequence length="542" mass="64185">MFDISLLKKCPDDIIYQILDQNFLGVSDIYNFLFNRSTHYVAQQVLNKRSLIHLTIGSRKNYESVITSSHDYEITKGPYYWHIYYNYTNKDSFLSWYDRHKLINNYVIQIFLDQFQFDSLEFFQILKYKNIKIYLNYENDDNHTVRKFTHIIWPMIEDIFDFQLNSINLILEYESSIDQDLSIDIANIKEFEFRHYTPTYRQVEFKLNQQLNKLIINNISMLPLTIKLSSLPSSSLLPINLCSFFIKGPVANLNYLGKILQQCHNLQYLTISKGYMKNFKDFIKIVSPLGLSRLKTLDLSYNDFGSIESIDLSIYFPNLINFILKFEGLKSRKFHFTNIIFPNSLKCLMLQDKGIATFKDIQGLQYLKILDLSYNYPLHFQIPHTVEHIQLLNLSYNRTILSSIYRFNRLDISRFIFFKVSELHLQGCNICNEDLEELELEYEDKPIPKSQVKFLDLSNNKLSNLRMFSGKLFMNMPLEFVDLSFNGFDYLNDHNFPLIKNNYPVLKKINLTGNSRLRKITGIDQYPQLETAFTQFDRKGCI</sequence>
<protein>
    <recommendedName>
        <fullName evidence="3">Leucine rich repeat protein</fullName>
    </recommendedName>
</protein>
<dbReference type="Pfam" id="PF13516">
    <property type="entry name" value="LRR_6"/>
    <property type="match status" value="1"/>
</dbReference>